<dbReference type="Proteomes" id="UP000274661">
    <property type="component" value="Unassembled WGS sequence"/>
</dbReference>
<dbReference type="PANTHER" id="PTHR23028">
    <property type="entry name" value="ACETYLTRANSFERASE"/>
    <property type="match status" value="1"/>
</dbReference>
<feature type="transmembrane region" description="Helical" evidence="1">
    <location>
        <begin position="44"/>
        <end position="60"/>
    </location>
</feature>
<keyword evidence="3" id="KW-0808">Transferase</keyword>
<dbReference type="InterPro" id="IPR002656">
    <property type="entry name" value="Acyl_transf_3_dom"/>
</dbReference>
<feature type="transmembrane region" description="Helical" evidence="1">
    <location>
        <begin position="142"/>
        <end position="160"/>
    </location>
</feature>
<dbReference type="PANTHER" id="PTHR23028:SF53">
    <property type="entry name" value="ACYL_TRANSF_3 DOMAIN-CONTAINING PROTEIN"/>
    <property type="match status" value="1"/>
</dbReference>
<feature type="transmembrane region" description="Helical" evidence="1">
    <location>
        <begin position="72"/>
        <end position="91"/>
    </location>
</feature>
<dbReference type="RefSeq" id="WP_126718005.1">
    <property type="nucleotide sequence ID" value="NZ_RWJF01000001.1"/>
</dbReference>
<comment type="caution">
    <text evidence="3">The sequence shown here is derived from an EMBL/GenBank/DDBJ whole genome shotgun (WGS) entry which is preliminary data.</text>
</comment>
<evidence type="ECO:0000313" key="3">
    <source>
        <dbReference type="EMBL" id="RST30170.1"/>
    </source>
</evidence>
<feature type="transmembrane region" description="Helical" evidence="1">
    <location>
        <begin position="221"/>
        <end position="240"/>
    </location>
</feature>
<organism evidence="3 4">
    <name type="scientific">Sphingomonas ginkgonis</name>
    <dbReference type="NCBI Taxonomy" id="2315330"/>
    <lineage>
        <taxon>Bacteria</taxon>
        <taxon>Pseudomonadati</taxon>
        <taxon>Pseudomonadota</taxon>
        <taxon>Alphaproteobacteria</taxon>
        <taxon>Sphingomonadales</taxon>
        <taxon>Sphingomonadaceae</taxon>
        <taxon>Sphingomonas</taxon>
    </lineage>
</organism>
<reference evidence="3 4" key="1">
    <citation type="submission" date="2018-12" db="EMBL/GenBank/DDBJ databases">
        <title>Sphingomonas sp. HMF7854 Genome sequencing and assembly.</title>
        <authorList>
            <person name="Cha I."/>
            <person name="Kang H."/>
            <person name="Kim H."/>
            <person name="Kang J."/>
            <person name="Joh K."/>
        </authorList>
    </citation>
    <scope>NUCLEOTIDE SEQUENCE [LARGE SCALE GENOMIC DNA]</scope>
    <source>
        <strain evidence="3 4">HMF7854</strain>
    </source>
</reference>
<dbReference type="EMBL" id="RWJF01000001">
    <property type="protein sequence ID" value="RST30170.1"/>
    <property type="molecule type" value="Genomic_DNA"/>
</dbReference>
<keyword evidence="4" id="KW-1185">Reference proteome</keyword>
<dbReference type="GO" id="GO:0016747">
    <property type="term" value="F:acyltransferase activity, transferring groups other than amino-acyl groups"/>
    <property type="evidence" value="ECO:0007669"/>
    <property type="project" value="InterPro"/>
</dbReference>
<keyword evidence="1" id="KW-1133">Transmembrane helix</keyword>
<feature type="transmembrane region" description="Helical" evidence="1">
    <location>
        <begin position="111"/>
        <end position="130"/>
    </location>
</feature>
<feature type="domain" description="Acyltransferase 3" evidence="2">
    <location>
        <begin position="17"/>
        <end position="274"/>
    </location>
</feature>
<keyword evidence="1" id="KW-0812">Transmembrane</keyword>
<proteinExistence type="predicted"/>
<feature type="transmembrane region" description="Helical" evidence="1">
    <location>
        <begin position="283"/>
        <end position="301"/>
    </location>
</feature>
<dbReference type="AlphaFoldDB" id="A0A429V881"/>
<evidence type="ECO:0000256" key="1">
    <source>
        <dbReference type="SAM" id="Phobius"/>
    </source>
</evidence>
<keyword evidence="1" id="KW-0472">Membrane</keyword>
<protein>
    <submittedName>
        <fullName evidence="3">Acyltransferase</fullName>
    </submittedName>
</protein>
<sequence length="335" mass="37184">MTRNEPSLPPRRFETVQALRFAAAGLVVLAHCASGYFLPGTAGVDLFFVISGFIITRLLSDRSALEFAADRLTRIYPIYWLASVPLLVMGWDGSLQRLLTSLTLWPWFGELKLPFLVVGWTLSFEMLFYLGAGLVLWSRRTIPLLGLAYLLFLGFGYAGAHPLFAYLGNPMVLEFLAGVLIACLPLTRFRAIGLLAALAGIIAIPLLGRPEFGWPDHMLGFTSRAFLWGPFAALIVWGALQWEGAFRGRLWDWIVEGGDASYSLYLVHPTILLLAPANPYLKLALMPLVCVAASFPFHWWVERPLTQASRRLLRLTPSNGRSRPPAIVAVAQDRA</sequence>
<feature type="transmembrane region" description="Helical" evidence="1">
    <location>
        <begin position="191"/>
        <end position="209"/>
    </location>
</feature>
<keyword evidence="3" id="KW-0012">Acyltransferase</keyword>
<evidence type="ECO:0000259" key="2">
    <source>
        <dbReference type="Pfam" id="PF01757"/>
    </source>
</evidence>
<dbReference type="GO" id="GO:0000271">
    <property type="term" value="P:polysaccharide biosynthetic process"/>
    <property type="evidence" value="ECO:0007669"/>
    <property type="project" value="TreeGrafter"/>
</dbReference>
<dbReference type="OrthoDB" id="9767863at2"/>
<evidence type="ECO:0000313" key="4">
    <source>
        <dbReference type="Proteomes" id="UP000274661"/>
    </source>
</evidence>
<gene>
    <name evidence="3" type="ORF">HMF7854_04505</name>
</gene>
<dbReference type="GO" id="GO:0016020">
    <property type="term" value="C:membrane"/>
    <property type="evidence" value="ECO:0007669"/>
    <property type="project" value="TreeGrafter"/>
</dbReference>
<dbReference type="InterPro" id="IPR050879">
    <property type="entry name" value="Acyltransferase_3"/>
</dbReference>
<dbReference type="Pfam" id="PF01757">
    <property type="entry name" value="Acyl_transf_3"/>
    <property type="match status" value="1"/>
</dbReference>
<accession>A0A429V881</accession>
<name>A0A429V881_9SPHN</name>